<name>A0A0C2VL03_9BACL</name>
<dbReference type="InterPro" id="IPR001761">
    <property type="entry name" value="Peripla_BP/Lac1_sug-bd_dom"/>
</dbReference>
<dbReference type="InterPro" id="IPR010982">
    <property type="entry name" value="Lambda_DNA-bd_dom_sf"/>
</dbReference>
<keyword evidence="8" id="KW-1185">Reference proteome</keyword>
<evidence type="ECO:0000259" key="5">
    <source>
        <dbReference type="PROSITE" id="PS50932"/>
    </source>
</evidence>
<evidence type="ECO:0000313" key="7">
    <source>
        <dbReference type="EMBL" id="KIL49557.1"/>
    </source>
</evidence>
<dbReference type="Gene3D" id="3.40.50.2300">
    <property type="match status" value="2"/>
</dbReference>
<dbReference type="CDD" id="cd06267">
    <property type="entry name" value="PBP1_LacI_sugar_binding-like"/>
    <property type="match status" value="1"/>
</dbReference>
<gene>
    <name evidence="7" type="ORF">KP78_10250</name>
</gene>
<feature type="domain" description="HTH lacI-type" evidence="5">
    <location>
        <begin position="8"/>
        <end position="62"/>
    </location>
</feature>
<keyword evidence="4" id="KW-0804">Transcription</keyword>
<dbReference type="PATRIC" id="fig|889306.3.peg.1030"/>
<dbReference type="GO" id="GO:0000976">
    <property type="term" value="F:transcription cis-regulatory region binding"/>
    <property type="evidence" value="ECO:0007669"/>
    <property type="project" value="TreeGrafter"/>
</dbReference>
<keyword evidence="1" id="KW-0678">Repressor</keyword>
<dbReference type="SUPFAM" id="SSF47413">
    <property type="entry name" value="lambda repressor-like DNA-binding domains"/>
    <property type="match status" value="1"/>
</dbReference>
<proteinExistence type="predicted"/>
<feature type="domain" description="HTH cro/C1-type" evidence="6">
    <location>
        <begin position="9"/>
        <end position="56"/>
    </location>
</feature>
<reference evidence="7 8" key="1">
    <citation type="submission" date="2015-01" db="EMBL/GenBank/DDBJ databases">
        <title>Genome sequencing of Jeotgalibacillus soli.</title>
        <authorList>
            <person name="Goh K.M."/>
            <person name="Chan K.-G."/>
            <person name="Yaakop A.S."/>
            <person name="Ee R."/>
            <person name="Gan H.M."/>
            <person name="Chan C.S."/>
        </authorList>
    </citation>
    <scope>NUCLEOTIDE SEQUENCE [LARGE SCALE GENOMIC DNA]</scope>
    <source>
        <strain evidence="7 8">P9</strain>
    </source>
</reference>
<dbReference type="PANTHER" id="PTHR30146">
    <property type="entry name" value="LACI-RELATED TRANSCRIPTIONAL REPRESSOR"/>
    <property type="match status" value="1"/>
</dbReference>
<dbReference type="PROSITE" id="PS00356">
    <property type="entry name" value="HTH_LACI_1"/>
    <property type="match status" value="1"/>
</dbReference>
<accession>A0A0C2VL03</accession>
<evidence type="ECO:0000259" key="6">
    <source>
        <dbReference type="PROSITE" id="PS50943"/>
    </source>
</evidence>
<dbReference type="AlphaFoldDB" id="A0A0C2VL03"/>
<dbReference type="Pfam" id="PF00356">
    <property type="entry name" value="LacI"/>
    <property type="match status" value="1"/>
</dbReference>
<dbReference type="EMBL" id="JXRP01000009">
    <property type="protein sequence ID" value="KIL49557.1"/>
    <property type="molecule type" value="Genomic_DNA"/>
</dbReference>
<evidence type="ECO:0000256" key="1">
    <source>
        <dbReference type="ARBA" id="ARBA00022491"/>
    </source>
</evidence>
<dbReference type="PROSITE" id="PS50932">
    <property type="entry name" value="HTH_LACI_2"/>
    <property type="match status" value="1"/>
</dbReference>
<organism evidence="7 8">
    <name type="scientific">Jeotgalibacillus soli</name>
    <dbReference type="NCBI Taxonomy" id="889306"/>
    <lineage>
        <taxon>Bacteria</taxon>
        <taxon>Bacillati</taxon>
        <taxon>Bacillota</taxon>
        <taxon>Bacilli</taxon>
        <taxon>Bacillales</taxon>
        <taxon>Caryophanaceae</taxon>
        <taxon>Jeotgalibacillus</taxon>
    </lineage>
</organism>
<comment type="caution">
    <text evidence="7">The sequence shown here is derived from an EMBL/GenBank/DDBJ whole genome shotgun (WGS) entry which is preliminary data.</text>
</comment>
<dbReference type="SUPFAM" id="SSF53822">
    <property type="entry name" value="Periplasmic binding protein-like I"/>
    <property type="match status" value="1"/>
</dbReference>
<keyword evidence="2" id="KW-0805">Transcription regulation</keyword>
<dbReference type="SMART" id="SM00354">
    <property type="entry name" value="HTH_LACI"/>
    <property type="match status" value="1"/>
</dbReference>
<dbReference type="PRINTS" id="PR00036">
    <property type="entry name" value="HTHLACI"/>
</dbReference>
<dbReference type="Proteomes" id="UP000031938">
    <property type="component" value="Unassembled WGS sequence"/>
</dbReference>
<dbReference type="GO" id="GO:0003700">
    <property type="term" value="F:DNA-binding transcription factor activity"/>
    <property type="evidence" value="ECO:0007669"/>
    <property type="project" value="TreeGrafter"/>
</dbReference>
<dbReference type="STRING" id="889306.KP78_10250"/>
<evidence type="ECO:0000256" key="4">
    <source>
        <dbReference type="ARBA" id="ARBA00023163"/>
    </source>
</evidence>
<dbReference type="PROSITE" id="PS50943">
    <property type="entry name" value="HTH_CROC1"/>
    <property type="match status" value="1"/>
</dbReference>
<evidence type="ECO:0000256" key="3">
    <source>
        <dbReference type="ARBA" id="ARBA00023125"/>
    </source>
</evidence>
<dbReference type="Gene3D" id="1.10.260.40">
    <property type="entry name" value="lambda repressor-like DNA-binding domains"/>
    <property type="match status" value="1"/>
</dbReference>
<dbReference type="CDD" id="cd01392">
    <property type="entry name" value="HTH_LacI"/>
    <property type="match status" value="1"/>
</dbReference>
<dbReference type="InterPro" id="IPR000843">
    <property type="entry name" value="HTH_LacI"/>
</dbReference>
<dbReference type="InterPro" id="IPR001387">
    <property type="entry name" value="Cro/C1-type_HTH"/>
</dbReference>
<evidence type="ECO:0000313" key="8">
    <source>
        <dbReference type="Proteomes" id="UP000031938"/>
    </source>
</evidence>
<keyword evidence="3" id="KW-0238">DNA-binding</keyword>
<evidence type="ECO:0000256" key="2">
    <source>
        <dbReference type="ARBA" id="ARBA00023015"/>
    </source>
</evidence>
<protein>
    <submittedName>
        <fullName evidence="7">Uncharacterized protein</fullName>
    </submittedName>
</protein>
<dbReference type="PANTHER" id="PTHR30146:SF95">
    <property type="entry name" value="RIBOSE OPERON REPRESSOR"/>
    <property type="match status" value="1"/>
</dbReference>
<dbReference type="Pfam" id="PF00532">
    <property type="entry name" value="Peripla_BP_1"/>
    <property type="match status" value="1"/>
</dbReference>
<sequence>MEGARSVATIRDVARKSGVSVATVSRVLNEKGYVHEDTRKKVEKAIEILQYKPNNVARSLFKKTSKTIGFLIPDITNPFFPQLVRAVEDVMYPAGYTTILFNSDENLNHEIEYIEGMTSKYIDGFIIASNTLHWEHLHLLNVPVIALDRHIDSRISSVVIDNYTGAVEALEFMFSRGCKNIAHLEGPNYIYTAQERKKAYLNVMKEKNLPVLLQQGNYELEQAMIKTMHLLSEHPNIDGLFAGNDVMAIGALKAAHKLGIQVPKQLSIMGFDGIEWGETVTPELTTMQQPIYEMGRKAAELLLARIHEQDLEVEHHILPVNIKKRNSVK</sequence>
<dbReference type="InterPro" id="IPR028082">
    <property type="entry name" value="Peripla_BP_I"/>
</dbReference>